<evidence type="ECO:0000256" key="5">
    <source>
        <dbReference type="ARBA" id="ARBA00022558"/>
    </source>
</evidence>
<dbReference type="InterPro" id="IPR025885">
    <property type="entry name" value="PapC_N"/>
</dbReference>
<dbReference type="Gene3D" id="2.60.40.2610">
    <property type="entry name" value="Outer membrane usher protein FimD, plug domain"/>
    <property type="match status" value="1"/>
</dbReference>
<dbReference type="RefSeq" id="WP_240632719.1">
    <property type="nucleotide sequence ID" value="NZ_CP114280.1"/>
</dbReference>
<dbReference type="Pfam" id="PF13954">
    <property type="entry name" value="PapC_N"/>
    <property type="match status" value="1"/>
</dbReference>
<dbReference type="InterPro" id="IPR037224">
    <property type="entry name" value="PapC_N_sf"/>
</dbReference>
<keyword evidence="15" id="KW-1185">Reference proteome</keyword>
<evidence type="ECO:0000256" key="11">
    <source>
        <dbReference type="SAM" id="SignalP"/>
    </source>
</evidence>
<keyword evidence="7 11" id="KW-0732">Signal</keyword>
<dbReference type="InterPro" id="IPR042186">
    <property type="entry name" value="FimD_plug_dom"/>
</dbReference>
<feature type="signal peptide" evidence="11">
    <location>
        <begin position="1"/>
        <end position="18"/>
    </location>
</feature>
<keyword evidence="9 10" id="KW-0998">Cell outer membrane</keyword>
<comment type="subcellular location">
    <subcellularLocation>
        <location evidence="1 10">Cell outer membrane</location>
        <topology evidence="1 10">Multi-pass membrane protein</topology>
    </subcellularLocation>
</comment>
<organism evidence="14 15">
    <name type="scientific">Dickeya lacustris</name>
    <dbReference type="NCBI Taxonomy" id="2259638"/>
    <lineage>
        <taxon>Bacteria</taxon>
        <taxon>Pseudomonadati</taxon>
        <taxon>Pseudomonadota</taxon>
        <taxon>Gammaproteobacteria</taxon>
        <taxon>Enterobacterales</taxon>
        <taxon>Pectobacteriaceae</taxon>
        <taxon>Dickeya</taxon>
    </lineage>
</organism>
<protein>
    <submittedName>
        <fullName evidence="14">Fimbrial biogenesis usher protein</fullName>
    </submittedName>
</protein>
<dbReference type="PANTHER" id="PTHR30451:SF21">
    <property type="entry name" value="FIMBRIAL USHER DOMAIN-CONTAINING PROTEIN YDET-RELATED"/>
    <property type="match status" value="1"/>
</dbReference>
<dbReference type="PANTHER" id="PTHR30451">
    <property type="entry name" value="OUTER MEMBRANE USHER PROTEIN"/>
    <property type="match status" value="1"/>
</dbReference>
<evidence type="ECO:0000256" key="8">
    <source>
        <dbReference type="ARBA" id="ARBA00023136"/>
    </source>
</evidence>
<dbReference type="NCBIfam" id="NF011740">
    <property type="entry name" value="PRK15193.1"/>
    <property type="match status" value="1"/>
</dbReference>
<dbReference type="InterPro" id="IPR025949">
    <property type="entry name" value="PapC-like_C"/>
</dbReference>
<dbReference type="InterPro" id="IPR018030">
    <property type="entry name" value="Fimbrial_membr_usher_CS"/>
</dbReference>
<dbReference type="Pfam" id="PF13953">
    <property type="entry name" value="PapC_C"/>
    <property type="match status" value="1"/>
</dbReference>
<evidence type="ECO:0000259" key="13">
    <source>
        <dbReference type="Pfam" id="PF13954"/>
    </source>
</evidence>
<evidence type="ECO:0000256" key="3">
    <source>
        <dbReference type="ARBA" id="ARBA00022448"/>
    </source>
</evidence>
<feature type="chain" id="PRO_5046841302" evidence="11">
    <location>
        <begin position="19"/>
        <end position="851"/>
    </location>
</feature>
<dbReference type="Pfam" id="PF00577">
    <property type="entry name" value="Usher"/>
    <property type="match status" value="1"/>
</dbReference>
<evidence type="ECO:0000256" key="2">
    <source>
        <dbReference type="ARBA" id="ARBA00008064"/>
    </source>
</evidence>
<dbReference type="InterPro" id="IPR000015">
    <property type="entry name" value="Fimb_usher"/>
</dbReference>
<name>A0ABY8GC80_9GAMM</name>
<reference evidence="14 15" key="1">
    <citation type="submission" date="2022-12" db="EMBL/GenBank/DDBJ databases">
        <title>Complete genome sequencing of Dickeya lacustris type strain LMG30899.</title>
        <authorList>
            <person name="Dobhal S."/>
            <person name="Arizala D."/>
            <person name="Arif M."/>
        </authorList>
    </citation>
    <scope>NUCLEOTIDE SEQUENCE [LARGE SCALE GENOMIC DNA]</scope>
    <source>
        <strain evidence="14 15">LMG30899</strain>
    </source>
</reference>
<evidence type="ECO:0000256" key="4">
    <source>
        <dbReference type="ARBA" id="ARBA00022452"/>
    </source>
</evidence>
<dbReference type="Gene3D" id="2.60.40.2070">
    <property type="match status" value="1"/>
</dbReference>
<evidence type="ECO:0000313" key="14">
    <source>
        <dbReference type="EMBL" id="WFN57578.1"/>
    </source>
</evidence>
<accession>A0ABY8GC80</accession>
<dbReference type="EMBL" id="CP114280">
    <property type="protein sequence ID" value="WFN57578.1"/>
    <property type="molecule type" value="Genomic_DNA"/>
</dbReference>
<feature type="domain" description="PapC-like C-terminal" evidence="12">
    <location>
        <begin position="772"/>
        <end position="835"/>
    </location>
</feature>
<evidence type="ECO:0000256" key="1">
    <source>
        <dbReference type="ARBA" id="ARBA00004571"/>
    </source>
</evidence>
<dbReference type="Gene3D" id="2.60.40.3110">
    <property type="match status" value="1"/>
</dbReference>
<evidence type="ECO:0000256" key="7">
    <source>
        <dbReference type="ARBA" id="ARBA00022729"/>
    </source>
</evidence>
<dbReference type="PROSITE" id="PS01151">
    <property type="entry name" value="FIMBRIAL_USHER"/>
    <property type="match status" value="1"/>
</dbReference>
<evidence type="ECO:0000313" key="15">
    <source>
        <dbReference type="Proteomes" id="UP001219630"/>
    </source>
</evidence>
<dbReference type="Proteomes" id="UP001219630">
    <property type="component" value="Chromosome"/>
</dbReference>
<keyword evidence="8 10" id="KW-0472">Membrane</keyword>
<comment type="similarity">
    <text evidence="2 10">Belongs to the fimbrial export usher family.</text>
</comment>
<keyword evidence="4" id="KW-1134">Transmembrane beta strand</keyword>
<dbReference type="SUPFAM" id="SSF141729">
    <property type="entry name" value="FimD N-terminal domain-like"/>
    <property type="match status" value="1"/>
</dbReference>
<proteinExistence type="inferred from homology"/>
<dbReference type="Gene3D" id="3.10.20.410">
    <property type="match status" value="1"/>
</dbReference>
<keyword evidence="5 10" id="KW-1029">Fimbrium biogenesis</keyword>
<evidence type="ECO:0000256" key="10">
    <source>
        <dbReference type="RuleBase" id="RU003884"/>
    </source>
</evidence>
<feature type="domain" description="PapC N-terminal" evidence="13">
    <location>
        <begin position="21"/>
        <end position="166"/>
    </location>
</feature>
<gene>
    <name evidence="14" type="ORF">O1Q98_07320</name>
</gene>
<evidence type="ECO:0000256" key="9">
    <source>
        <dbReference type="ARBA" id="ARBA00023237"/>
    </source>
</evidence>
<keyword evidence="6 10" id="KW-0812">Transmembrane</keyword>
<dbReference type="InterPro" id="IPR043142">
    <property type="entry name" value="PapC-like_C_sf"/>
</dbReference>
<keyword evidence="3 10" id="KW-0813">Transport</keyword>
<evidence type="ECO:0000256" key="6">
    <source>
        <dbReference type="ARBA" id="ARBA00022692"/>
    </source>
</evidence>
<sequence>MALGLLLMLSLCRQAAHAELYFNPRFLADDPAAVADLSRFEKGQEAPAGTYRVDIYLNDGFVTTRDVTFHADEKSGRLVPCLTRNQLAAMGVNTLSVSGMAPLSPQACVPLAALIDAAGTRFDVGRQRLEISVPQAYMTRQARGYIPPEHWDNGITAGVLNYSLNGNRVKGRDGGTRDYLYLNVNSGLNIGAWRLRDNTNWRYNSGSSRDSRSSRWQHINTYLDRDIVPWRARMTVGDSYTQSSIFDGINFRGAQIATDDNMLPDSRKGFAPVIRGIAHGTAQVSVKQNGYEIYQTTVPPGPFTINDLYAAGSSGDLQVSVKEVSGKTRVFSVPYSSVPILQREWQTKYALTAGKYRSGNVTQKTPAFFQATVMQGLPRGWTAYGGTQLSERYRAMNLGVGKNMGQWGALSLDVTGSQARLPDDSEHQGQSLRFLYNKALTETGTNLQLAGYRYSTQGYFNLSDTTYQRMSGYRVVTQDGVMEVKPRFTDYWNLAYSRRGRVQLSVTQQLGAKSTLYLSASQQTYWGTPRSDQQWQTGVSSAIDDINWTLSYNLTKNAWQQGRDQMLALSVSVPFSHWQRSDSRSVWRHASASYNTSYDMQGRSTHLAGVNGTLLPDNNLSYSVQSGYTRGDKTQQGTNGYAAMNYRGGSGYANVGYSRNDGYSQLYYGVSGGVVAHENGITLSQPLGDTVVLLKAPGAANAKVENQTGVTTDWRGYAVLPYATDYRENRVALDTRTLAENVDIDDAVVNVVPTRGAVVRADFNARVGMKALMTLRVNGKPVPFGAMVMSDGHQAGSIVADNGQVYLTGLPPAGNVRAKWGDGPGEQCVASYRLPTKKTQPILSQLTVQCQ</sequence>
<evidence type="ECO:0000259" key="12">
    <source>
        <dbReference type="Pfam" id="PF13953"/>
    </source>
</evidence>